<proteinExistence type="predicted"/>
<feature type="chain" id="PRO_5034390782" description="AB hydrolase-1 domain-containing protein" evidence="1">
    <location>
        <begin position="31"/>
        <end position="342"/>
    </location>
</feature>
<dbReference type="PANTHER" id="PTHR43433">
    <property type="entry name" value="HYDROLASE, ALPHA/BETA FOLD FAMILY PROTEIN"/>
    <property type="match status" value="1"/>
</dbReference>
<accession>A0A8D4UTI1</accession>
<dbReference type="SUPFAM" id="SSF53474">
    <property type="entry name" value="alpha/beta-Hydrolases"/>
    <property type="match status" value="1"/>
</dbReference>
<dbReference type="InterPro" id="IPR029058">
    <property type="entry name" value="AB_hydrolase_fold"/>
</dbReference>
<dbReference type="OrthoDB" id="252464at2"/>
<dbReference type="GeneID" id="92715555"/>
<evidence type="ECO:0000259" key="2">
    <source>
        <dbReference type="Pfam" id="PF00561"/>
    </source>
</evidence>
<dbReference type="RefSeq" id="WP_108850012.1">
    <property type="nucleotide sequence ID" value="NZ_AP019697.1"/>
</dbReference>
<gene>
    <name evidence="3" type="ORF">Dia5BBH33_03290</name>
</gene>
<dbReference type="KEGG" id="dho:Dia5BBH33_03290"/>
<organism evidence="3 4">
    <name type="scientific">Dialister hominis</name>
    <dbReference type="NCBI Taxonomy" id="2582419"/>
    <lineage>
        <taxon>Bacteria</taxon>
        <taxon>Bacillati</taxon>
        <taxon>Bacillota</taxon>
        <taxon>Negativicutes</taxon>
        <taxon>Veillonellales</taxon>
        <taxon>Veillonellaceae</taxon>
        <taxon>Dialister</taxon>
    </lineage>
</organism>
<feature type="signal peptide" evidence="1">
    <location>
        <begin position="1"/>
        <end position="30"/>
    </location>
</feature>
<evidence type="ECO:0000256" key="1">
    <source>
        <dbReference type="SAM" id="SignalP"/>
    </source>
</evidence>
<evidence type="ECO:0000313" key="4">
    <source>
        <dbReference type="Proteomes" id="UP000320585"/>
    </source>
</evidence>
<dbReference type="Proteomes" id="UP000320585">
    <property type="component" value="Chromosome"/>
</dbReference>
<evidence type="ECO:0000313" key="3">
    <source>
        <dbReference type="EMBL" id="BBK24394.1"/>
    </source>
</evidence>
<keyword evidence="4" id="KW-1185">Reference proteome</keyword>
<protein>
    <recommendedName>
        <fullName evidence="2">AB hydrolase-1 domain-containing protein</fullName>
    </recommendedName>
</protein>
<dbReference type="Pfam" id="PF00561">
    <property type="entry name" value="Abhydrolase_1"/>
    <property type="match status" value="1"/>
</dbReference>
<feature type="domain" description="AB hydrolase-1" evidence="2">
    <location>
        <begin position="95"/>
        <end position="197"/>
    </location>
</feature>
<sequence>MKKHSQLKWLASLALGAGVLAAYGIHDAQAAYAALPADGTAGVVEQKEAQPLRWFTEKADAVGSSTPYGNNEKAGHYVQSGDARLYYEVYGKGTPVVVLHGGGVGTPYEMGCIIDELRKNHEVIVMSTRGHGRSEIGHSPLTYKQKGEDVLAVMDAAHVKKAMIVGFSDGAYSAYETAVLAPERVERIAAIGAGTLRKGYFSADIDVEALEKVDPAFFAQQKKLMPEPERWGSFMKDYMKFWNGMEVGKETFGKIECPVLLIAGDEDDHAPMVTMVEAADLLKNGRLLIVPKAWHTAFLDNFPVVWAGIEPFLDAKESDLLPSKKVAYNDKILESGNLGDNH</sequence>
<name>A0A8D4UTI1_9FIRM</name>
<reference evidence="4" key="1">
    <citation type="submission" date="2019-05" db="EMBL/GenBank/DDBJ databases">
        <title>Complete genome sequencing of Dialister sp. strain 5BBH33.</title>
        <authorList>
            <person name="Sakamoto M."/>
            <person name="Murakami T."/>
            <person name="Mori H."/>
        </authorList>
    </citation>
    <scope>NUCLEOTIDE SEQUENCE [LARGE SCALE GENOMIC DNA]</scope>
    <source>
        <strain evidence="4">5BBH33</strain>
    </source>
</reference>
<dbReference type="Gene3D" id="3.40.50.1820">
    <property type="entry name" value="alpha/beta hydrolase"/>
    <property type="match status" value="1"/>
</dbReference>
<dbReference type="GO" id="GO:0004806">
    <property type="term" value="F:triacylglycerol lipase activity"/>
    <property type="evidence" value="ECO:0007669"/>
    <property type="project" value="TreeGrafter"/>
</dbReference>
<dbReference type="PANTHER" id="PTHR43433:SF5">
    <property type="entry name" value="AB HYDROLASE-1 DOMAIN-CONTAINING PROTEIN"/>
    <property type="match status" value="1"/>
</dbReference>
<keyword evidence="1" id="KW-0732">Signal</keyword>
<dbReference type="InterPro" id="IPR000073">
    <property type="entry name" value="AB_hydrolase_1"/>
</dbReference>
<dbReference type="EMBL" id="AP019697">
    <property type="protein sequence ID" value="BBK24394.1"/>
    <property type="molecule type" value="Genomic_DNA"/>
</dbReference>
<dbReference type="AlphaFoldDB" id="A0A8D4UTI1"/>
<dbReference type="GO" id="GO:0046503">
    <property type="term" value="P:glycerolipid catabolic process"/>
    <property type="evidence" value="ECO:0007669"/>
    <property type="project" value="TreeGrafter"/>
</dbReference>
<dbReference type="InterPro" id="IPR050471">
    <property type="entry name" value="AB_hydrolase"/>
</dbReference>